<evidence type="ECO:0000256" key="2">
    <source>
        <dbReference type="ARBA" id="ARBA00011901"/>
    </source>
</evidence>
<dbReference type="AlphaFoldDB" id="A0A3L9ME83"/>
<gene>
    <name evidence="6" type="ORF">EAH69_04970</name>
</gene>
<organism evidence="6 7">
    <name type="scientific">Faecalibacter macacae</name>
    <dbReference type="NCBI Taxonomy" id="1859289"/>
    <lineage>
        <taxon>Bacteria</taxon>
        <taxon>Pseudomonadati</taxon>
        <taxon>Bacteroidota</taxon>
        <taxon>Flavobacteriia</taxon>
        <taxon>Flavobacteriales</taxon>
        <taxon>Weeksellaceae</taxon>
        <taxon>Faecalibacter</taxon>
    </lineage>
</organism>
<keyword evidence="7" id="KW-1185">Reference proteome</keyword>
<dbReference type="SUPFAM" id="SSF53187">
    <property type="entry name" value="Zn-dependent exopeptidases"/>
    <property type="match status" value="1"/>
</dbReference>
<evidence type="ECO:0000259" key="5">
    <source>
        <dbReference type="SMART" id="SM00646"/>
    </source>
</evidence>
<dbReference type="GO" id="GO:0030288">
    <property type="term" value="C:outer membrane-bounded periplasmic space"/>
    <property type="evidence" value="ECO:0007669"/>
    <property type="project" value="TreeGrafter"/>
</dbReference>
<feature type="domain" description="MurNAc-LAA" evidence="5">
    <location>
        <begin position="98"/>
        <end position="206"/>
    </location>
</feature>
<protein>
    <recommendedName>
        <fullName evidence="2">N-acetylmuramoyl-L-alanine amidase</fullName>
        <ecNumber evidence="2">3.5.1.28</ecNumber>
    </recommendedName>
</protein>
<keyword evidence="4" id="KW-0732">Signal</keyword>
<keyword evidence="3" id="KW-0378">Hydrolase</keyword>
<comment type="catalytic activity">
    <reaction evidence="1">
        <text>Hydrolyzes the link between N-acetylmuramoyl residues and L-amino acid residues in certain cell-wall glycopeptides.</text>
        <dbReference type="EC" id="3.5.1.28"/>
    </reaction>
</comment>
<proteinExistence type="predicted"/>
<dbReference type="SMART" id="SM00646">
    <property type="entry name" value="Ami_3"/>
    <property type="match status" value="1"/>
</dbReference>
<evidence type="ECO:0000313" key="6">
    <source>
        <dbReference type="EMBL" id="RLZ11400.1"/>
    </source>
</evidence>
<dbReference type="EMBL" id="RDOJ01000005">
    <property type="protein sequence ID" value="RLZ11400.1"/>
    <property type="molecule type" value="Genomic_DNA"/>
</dbReference>
<evidence type="ECO:0000256" key="3">
    <source>
        <dbReference type="ARBA" id="ARBA00022801"/>
    </source>
</evidence>
<dbReference type="InterPro" id="IPR002508">
    <property type="entry name" value="MurNAc-LAA_cat"/>
</dbReference>
<evidence type="ECO:0000256" key="4">
    <source>
        <dbReference type="SAM" id="SignalP"/>
    </source>
</evidence>
<dbReference type="Gene3D" id="3.40.630.40">
    <property type="entry name" value="Zn-dependent exopeptidases"/>
    <property type="match status" value="1"/>
</dbReference>
<dbReference type="OrthoDB" id="9806267at2"/>
<dbReference type="PANTHER" id="PTHR30404:SF0">
    <property type="entry name" value="N-ACETYLMURAMOYL-L-ALANINE AMIDASE AMIC"/>
    <property type="match status" value="1"/>
</dbReference>
<dbReference type="EC" id="3.5.1.28" evidence="2"/>
<feature type="signal peptide" evidence="4">
    <location>
        <begin position="1"/>
        <end position="31"/>
    </location>
</feature>
<feature type="chain" id="PRO_5018152115" description="N-acetylmuramoyl-L-alanine amidase" evidence="4">
    <location>
        <begin position="32"/>
        <end position="207"/>
    </location>
</feature>
<dbReference type="CDD" id="cd02696">
    <property type="entry name" value="MurNAc-LAA"/>
    <property type="match status" value="1"/>
</dbReference>
<evidence type="ECO:0000313" key="7">
    <source>
        <dbReference type="Proteomes" id="UP000275348"/>
    </source>
</evidence>
<dbReference type="PANTHER" id="PTHR30404">
    <property type="entry name" value="N-ACETYLMURAMOYL-L-ALANINE AMIDASE"/>
    <property type="match status" value="1"/>
</dbReference>
<accession>A0A3L9ME83</accession>
<dbReference type="GO" id="GO:0009253">
    <property type="term" value="P:peptidoglycan catabolic process"/>
    <property type="evidence" value="ECO:0007669"/>
    <property type="project" value="InterPro"/>
</dbReference>
<evidence type="ECO:0000256" key="1">
    <source>
        <dbReference type="ARBA" id="ARBA00001561"/>
    </source>
</evidence>
<dbReference type="GO" id="GO:0008745">
    <property type="term" value="F:N-acetylmuramoyl-L-alanine amidase activity"/>
    <property type="evidence" value="ECO:0007669"/>
    <property type="project" value="UniProtKB-EC"/>
</dbReference>
<name>A0A3L9ME83_9FLAO</name>
<dbReference type="Proteomes" id="UP000275348">
    <property type="component" value="Unassembled WGS sequence"/>
</dbReference>
<reference evidence="6 7" key="1">
    <citation type="submission" date="2018-10" db="EMBL/GenBank/DDBJ databases">
        <authorList>
            <person name="Chen X."/>
        </authorList>
    </citation>
    <scope>NUCLEOTIDE SEQUENCE [LARGE SCALE GENOMIC DNA]</scope>
    <source>
        <strain evidence="6 7">YIM 102668</strain>
    </source>
</reference>
<comment type="caution">
    <text evidence="6">The sequence shown here is derived from an EMBL/GenBank/DDBJ whole genome shotgun (WGS) entry which is preliminary data.</text>
</comment>
<dbReference type="Pfam" id="PF01520">
    <property type="entry name" value="Amidase_3"/>
    <property type="match status" value="1"/>
</dbReference>
<dbReference type="InterPro" id="IPR050695">
    <property type="entry name" value="N-acetylmuramoyl_amidase_3"/>
</dbReference>
<sequence>MVIYLNKTHMRLKVSLLTVFFCFIFSSLSFANDDPKKITIVLDAGHGGHDFGTKNSLYNEKDYTLEIVKAVKERNQNTNIEIVLTRDSDQFLELIERSALINKVNPTYFISVHLNSAMDKTKNGFEVYHYPKNNEAKILAENFIQNVNFPIENRGVKSANFHILRESKAPGFIYEIGFISNENDAAYLTSEDGKEKIISEILKFIQK</sequence>